<reference evidence="3" key="1">
    <citation type="submission" date="2014-11" db="EMBL/GenBank/DDBJ databases">
        <title>Genome sequencing of Roseivirga sp. D-25.</title>
        <authorList>
            <person name="Selvaratnam C."/>
            <person name="Thevarajoo S."/>
            <person name="Goh K.M."/>
            <person name="Eee R."/>
            <person name="Chan K.-G."/>
            <person name="Chong C.S."/>
        </authorList>
    </citation>
    <scope>NUCLEOTIDE SEQUENCE [LARGE SCALE GENOMIC DNA]</scope>
    <source>
        <strain evidence="3">D-25</strain>
    </source>
</reference>
<organism evidence="2 3">
    <name type="scientific">Roseivirga seohaensis subsp. aquiponti</name>
    <dbReference type="NCBI Taxonomy" id="1566026"/>
    <lineage>
        <taxon>Bacteria</taxon>
        <taxon>Pseudomonadati</taxon>
        <taxon>Bacteroidota</taxon>
        <taxon>Cytophagia</taxon>
        <taxon>Cytophagales</taxon>
        <taxon>Roseivirgaceae</taxon>
        <taxon>Roseivirga</taxon>
    </lineage>
</organism>
<sequence>MKTIRLFFLLLCFCFSHQAFAQHVFPDVVDNCYLDQFVYETDEILAKLDNEKIIEVVTASWDEKTKKNAEGILGFQVLVDNRGTSCLMSIRNETNIKTKKMNLISSINDNLKWPRMQQKVSVIVVMEFKDGEITMKRMGTKDMKTLIEVGSEGN</sequence>
<dbReference type="OrthoDB" id="799853at2"/>
<dbReference type="PATRIC" id="fig|1566026.4.peg.3074"/>
<gene>
    <name evidence="2" type="ORF">OB69_06235</name>
</gene>
<dbReference type="EMBL" id="JSVA01000007">
    <property type="protein sequence ID" value="KOF03478.1"/>
    <property type="molecule type" value="Genomic_DNA"/>
</dbReference>
<keyword evidence="1" id="KW-0732">Signal</keyword>
<comment type="caution">
    <text evidence="2">The sequence shown here is derived from an EMBL/GenBank/DDBJ whole genome shotgun (WGS) entry which is preliminary data.</text>
</comment>
<keyword evidence="3" id="KW-1185">Reference proteome</keyword>
<protein>
    <recommendedName>
        <fullName evidence="4">TonB C-terminal domain-containing protein</fullName>
    </recommendedName>
</protein>
<proteinExistence type="predicted"/>
<feature type="chain" id="PRO_5005580119" description="TonB C-terminal domain-containing protein" evidence="1">
    <location>
        <begin position="22"/>
        <end position="154"/>
    </location>
</feature>
<evidence type="ECO:0000313" key="3">
    <source>
        <dbReference type="Proteomes" id="UP000036908"/>
    </source>
</evidence>
<name>A0A0L8ALU6_9BACT</name>
<feature type="signal peptide" evidence="1">
    <location>
        <begin position="1"/>
        <end position="21"/>
    </location>
</feature>
<accession>A0A0L8ALU6</accession>
<dbReference type="AlphaFoldDB" id="A0A0L8ALU6"/>
<evidence type="ECO:0000313" key="2">
    <source>
        <dbReference type="EMBL" id="KOF03478.1"/>
    </source>
</evidence>
<dbReference type="Proteomes" id="UP000036908">
    <property type="component" value="Unassembled WGS sequence"/>
</dbReference>
<dbReference type="RefSeq" id="WP_053222842.1">
    <property type="nucleotide sequence ID" value="NZ_JSVA01000007.1"/>
</dbReference>
<evidence type="ECO:0008006" key="4">
    <source>
        <dbReference type="Google" id="ProtNLM"/>
    </source>
</evidence>
<evidence type="ECO:0000256" key="1">
    <source>
        <dbReference type="SAM" id="SignalP"/>
    </source>
</evidence>